<name>A0A6H1Q9A7_PSEAI</name>
<evidence type="ECO:0000313" key="1">
    <source>
        <dbReference type="EMBL" id="QIZ23464.1"/>
    </source>
</evidence>
<proteinExistence type="predicted"/>
<organism evidence="1">
    <name type="scientific">Pseudomonas aeruginosa</name>
    <dbReference type="NCBI Taxonomy" id="287"/>
    <lineage>
        <taxon>Bacteria</taxon>
        <taxon>Pseudomonadati</taxon>
        <taxon>Pseudomonadota</taxon>
        <taxon>Gammaproteobacteria</taxon>
        <taxon>Pseudomonadales</taxon>
        <taxon>Pseudomonadaceae</taxon>
        <taxon>Pseudomonas</taxon>
    </lineage>
</organism>
<protein>
    <submittedName>
        <fullName evidence="1">Uncharacterized protein</fullName>
    </submittedName>
</protein>
<dbReference type="EMBL" id="MN961672">
    <property type="protein sequence ID" value="QIZ23464.1"/>
    <property type="molecule type" value="Genomic_DNA"/>
</dbReference>
<dbReference type="AlphaFoldDB" id="A0A6H1Q9A7"/>
<accession>A0A6H1Q9A7</accession>
<reference evidence="1" key="1">
    <citation type="submission" date="2020-01" db="EMBL/GenBank/DDBJ databases">
        <authorList>
            <person name="Zhou D."/>
        </authorList>
    </citation>
    <scope>NUCLEOTIDE SEQUENCE</scope>
    <source>
        <strain evidence="1">PA15W</strain>
        <plasmid evidence="1">pPA15W-NR</plasmid>
    </source>
</reference>
<geneLocation type="plasmid" evidence="1">
    <name>pPA15W-NR</name>
</geneLocation>
<sequence>MMLCVVVENPKPNLDARRGLRMSTRRPVVKRVSLWATKPFSSAEVAVDGVVGCSGRTGQLGGQMNRLRVLKQRAARGKAGVCRNPDGWYAAHGRGWGDCCGPLSRRQAIQLAARWGMPTRAVKIVITAD</sequence>
<keyword evidence="1" id="KW-0614">Plasmid</keyword>